<dbReference type="RefSeq" id="WP_092913484.1">
    <property type="nucleotide sequence ID" value="NZ_FOXB01000035.1"/>
</dbReference>
<organism evidence="2 3">
    <name type="scientific">Hydrogenimonas thermophila</name>
    <dbReference type="NCBI Taxonomy" id="223786"/>
    <lineage>
        <taxon>Bacteria</taxon>
        <taxon>Pseudomonadati</taxon>
        <taxon>Campylobacterota</taxon>
        <taxon>Epsilonproteobacteria</taxon>
        <taxon>Campylobacterales</taxon>
        <taxon>Hydrogenimonadaceae</taxon>
        <taxon>Hydrogenimonas</taxon>
    </lineage>
</organism>
<evidence type="ECO:0000313" key="2">
    <source>
        <dbReference type="EMBL" id="SFP72174.1"/>
    </source>
</evidence>
<dbReference type="Gene3D" id="3.30.420.40">
    <property type="match status" value="1"/>
</dbReference>
<dbReference type="SUPFAM" id="SSF53067">
    <property type="entry name" value="Actin-like ATPase domain"/>
    <property type="match status" value="2"/>
</dbReference>
<sequence>MVSIDLGSNTIRGIEIECNTLKKVAEYEKIVKTADNLHKTGCISDEAVERIINAIGEMRNHLNLEHGVKAVTTEAIRRAKNGLKVINLIKNTTGIEFQIIDGKKEAYYTLLAVVSRLEKLKFKAKKFILVDIGGGSTELIFFNNNKVNVKSFPIGIVTIAQKYKTKDNIIENLPSEMDGIKYFIDEYYKVAEKPEIFISTAGTPTTVAAMKLGMNYKTYDANRINGVFLQKEDLKEQMERLLSLDEKSRQELVGVGREDLIVAGILIFRYLYDLLGFDKACVVDDGLREGVAIAECKQLNIDEIFH</sequence>
<dbReference type="PANTHER" id="PTHR30005">
    <property type="entry name" value="EXOPOLYPHOSPHATASE"/>
    <property type="match status" value="1"/>
</dbReference>
<dbReference type="PANTHER" id="PTHR30005:SF0">
    <property type="entry name" value="RETROGRADE REGULATION PROTEIN 2"/>
    <property type="match status" value="1"/>
</dbReference>
<evidence type="ECO:0000313" key="3">
    <source>
        <dbReference type="Proteomes" id="UP000199227"/>
    </source>
</evidence>
<dbReference type="GO" id="GO:0016462">
    <property type="term" value="F:pyrophosphatase activity"/>
    <property type="evidence" value="ECO:0007669"/>
    <property type="project" value="TreeGrafter"/>
</dbReference>
<reference evidence="2 3" key="1">
    <citation type="submission" date="2016-10" db="EMBL/GenBank/DDBJ databases">
        <authorList>
            <person name="de Groot N.N."/>
        </authorList>
    </citation>
    <scope>NUCLEOTIDE SEQUENCE [LARGE SCALE GENOMIC DNA]</scope>
    <source>
        <strain evidence="2 3">EP1-55-1</strain>
    </source>
</reference>
<proteinExistence type="predicted"/>
<keyword evidence="3" id="KW-1185">Reference proteome</keyword>
<gene>
    <name evidence="2" type="ORF">SAMN05216234_13520</name>
</gene>
<dbReference type="CDD" id="cd24054">
    <property type="entry name" value="ASKHA_NBD_AaPPX-GppA_MtPPX2-like"/>
    <property type="match status" value="1"/>
</dbReference>
<dbReference type="STRING" id="223786.SAMN05216234_13520"/>
<accession>A0A1I5SN13</accession>
<dbReference type="InterPro" id="IPR043129">
    <property type="entry name" value="ATPase_NBD"/>
</dbReference>
<protein>
    <submittedName>
        <fullName evidence="2">Exopolyphosphatase / guanosine-5'-triphosphate,3'-diphosphate pyrophosphatase</fullName>
    </submittedName>
</protein>
<dbReference type="InterPro" id="IPR050273">
    <property type="entry name" value="GppA/Ppx_hydrolase"/>
</dbReference>
<feature type="domain" description="Ppx/GppA phosphatase N-terminal" evidence="1">
    <location>
        <begin position="21"/>
        <end position="295"/>
    </location>
</feature>
<dbReference type="Gene3D" id="3.30.420.150">
    <property type="entry name" value="Exopolyphosphatase. Domain 2"/>
    <property type="match status" value="1"/>
</dbReference>
<name>A0A1I5SN13_9BACT</name>
<dbReference type="AlphaFoldDB" id="A0A1I5SN13"/>
<evidence type="ECO:0000259" key="1">
    <source>
        <dbReference type="Pfam" id="PF02541"/>
    </source>
</evidence>
<dbReference type="EMBL" id="FOXB01000035">
    <property type="protein sequence ID" value="SFP72174.1"/>
    <property type="molecule type" value="Genomic_DNA"/>
</dbReference>
<dbReference type="OrthoDB" id="9793035at2"/>
<dbReference type="Pfam" id="PF02541">
    <property type="entry name" value="Ppx-GppA"/>
    <property type="match status" value="1"/>
</dbReference>
<dbReference type="InterPro" id="IPR003695">
    <property type="entry name" value="Ppx_GppA_N"/>
</dbReference>
<dbReference type="Proteomes" id="UP000199227">
    <property type="component" value="Unassembled WGS sequence"/>
</dbReference>